<evidence type="ECO:0000313" key="8">
    <source>
        <dbReference type="Proteomes" id="UP000503251"/>
    </source>
</evidence>
<keyword evidence="5" id="KW-0472">Membrane</keyword>
<dbReference type="Pfam" id="PF13091">
    <property type="entry name" value="PLDc_2"/>
    <property type="match status" value="1"/>
</dbReference>
<protein>
    <recommendedName>
        <fullName evidence="6">PLD phosphodiesterase domain-containing protein</fullName>
    </recommendedName>
</protein>
<keyword evidence="5" id="KW-1133">Transmembrane helix</keyword>
<keyword evidence="5" id="KW-0812">Transmembrane</keyword>
<dbReference type="RefSeq" id="WP_171266725.1">
    <property type="nucleotide sequence ID" value="NZ_CP039543.1"/>
</dbReference>
<reference evidence="7 8" key="1">
    <citation type="submission" date="2019-04" db="EMBL/GenBank/DDBJ databases">
        <title>Isolation and culture of sulfate reducing bacteria from the cold seep of the South China Sea.</title>
        <authorList>
            <person name="Sun C."/>
            <person name="Liu R."/>
        </authorList>
    </citation>
    <scope>NUCLEOTIDE SEQUENCE [LARGE SCALE GENOMIC DNA]</scope>
    <source>
        <strain evidence="7 8">CS1</strain>
    </source>
</reference>
<evidence type="ECO:0000256" key="3">
    <source>
        <dbReference type="ARBA" id="ARBA00023098"/>
    </source>
</evidence>
<dbReference type="Pfam" id="PF00614">
    <property type="entry name" value="PLDc"/>
    <property type="match status" value="1"/>
</dbReference>
<evidence type="ECO:0000256" key="2">
    <source>
        <dbReference type="ARBA" id="ARBA00022801"/>
    </source>
</evidence>
<dbReference type="PANTHER" id="PTHR18896:SF60">
    <property type="entry name" value="PHOSPHOLIPASE D"/>
    <property type="match status" value="1"/>
</dbReference>
<feature type="transmembrane region" description="Helical" evidence="5">
    <location>
        <begin position="609"/>
        <end position="630"/>
    </location>
</feature>
<evidence type="ECO:0000313" key="7">
    <source>
        <dbReference type="EMBL" id="QJT08317.1"/>
    </source>
</evidence>
<feature type="transmembrane region" description="Helical" evidence="5">
    <location>
        <begin position="675"/>
        <end position="696"/>
    </location>
</feature>
<evidence type="ECO:0000256" key="5">
    <source>
        <dbReference type="SAM" id="Phobius"/>
    </source>
</evidence>
<feature type="domain" description="PLD phosphodiesterase" evidence="6">
    <location>
        <begin position="339"/>
        <end position="366"/>
    </location>
</feature>
<feature type="compositionally biased region" description="Basic and acidic residues" evidence="4">
    <location>
        <begin position="708"/>
        <end position="722"/>
    </location>
</feature>
<dbReference type="EMBL" id="CP039543">
    <property type="protein sequence ID" value="QJT08317.1"/>
    <property type="molecule type" value="Genomic_DNA"/>
</dbReference>
<feature type="domain" description="PLD phosphodiesterase" evidence="6">
    <location>
        <begin position="120"/>
        <end position="147"/>
    </location>
</feature>
<name>A0ABX6NCK8_9BACT</name>
<dbReference type="PROSITE" id="PS50035">
    <property type="entry name" value="PLD"/>
    <property type="match status" value="2"/>
</dbReference>
<dbReference type="Proteomes" id="UP000503251">
    <property type="component" value="Chromosome"/>
</dbReference>
<evidence type="ECO:0000256" key="1">
    <source>
        <dbReference type="ARBA" id="ARBA00022737"/>
    </source>
</evidence>
<keyword evidence="8" id="KW-1185">Reference proteome</keyword>
<organism evidence="7 8">
    <name type="scientific">Oceanidesulfovibrio marinus</name>
    <dbReference type="NCBI Taxonomy" id="370038"/>
    <lineage>
        <taxon>Bacteria</taxon>
        <taxon>Pseudomonadati</taxon>
        <taxon>Thermodesulfobacteriota</taxon>
        <taxon>Desulfovibrionia</taxon>
        <taxon>Desulfovibrionales</taxon>
        <taxon>Desulfovibrionaceae</taxon>
        <taxon>Oceanidesulfovibrio</taxon>
    </lineage>
</organism>
<dbReference type="InterPro" id="IPR032816">
    <property type="entry name" value="VTT_dom"/>
</dbReference>
<evidence type="ECO:0000259" key="6">
    <source>
        <dbReference type="PROSITE" id="PS50035"/>
    </source>
</evidence>
<dbReference type="InterPro" id="IPR001736">
    <property type="entry name" value="PLipase_D/transphosphatidylase"/>
</dbReference>
<sequence length="722" mass="80608">MNPDSYWTTVQCGRLSFLQDGAQYFPAFVEAVRQARHSVYIAGWDVDSRVALIGRDTDQPLRLGTFLDEVAMSHPGLNIYLLVWNFSLLFAAEREPAPIISLGWKRHERVHYHADGDHPFGASHHQKFVVVDDKLAFLGGMDLAVRRWDRPQHNPEDPERVDPQGEPFNPYHDVHSVLDGGAGKALGGYFRTRWLRATGVELEQVPDEVRESAYDPWPRSVTPLCRDVNVHLARTEPRHKELPEVREVESMILETIRRAKRHLYIENQYLSSHIVKKALAERLQEKECPEILIVMPEKSGSWLARNSMDALRAKILQDLREADVDSKLLIRYPACPKGLRTYIHAKLMIADDELVTMGSANLANRSMGMDTELNLAIDAVEAHNKDDVRQCIAEFRASLLREYLGMSVEAVQAFWSENPSFTALVENLGDNGYSLEPVVIDEDELRSMELLNGEERLVDPEQPVDLGRLFEIFLAEQRTSDTKKFKGLIFKAIALALLIVGGVVLWKFTGLGQDFSPDALAQWGAQLSGKIWALPVIVAVYSAAGVVIAPVTVLVVATGLVFPPYLAAIYSLAGCLANAAITYGIGQALGRNFVRKFAGRSINELSRRLARSGILTMAVVRNLPLAPYSVVNMVAGASHIGFWDYMVGTCLGMLPGVIALTVFSGSIVRAFMNPTWWRILIPLAVIGAFILFVRYLRNRYSNGDSGEESARAHGARREEQGR</sequence>
<dbReference type="SUPFAM" id="SSF56024">
    <property type="entry name" value="Phospholipase D/nuclease"/>
    <property type="match status" value="2"/>
</dbReference>
<dbReference type="CDD" id="cd09143">
    <property type="entry name" value="PLDc_vPLD1_2_like_bac_2"/>
    <property type="match status" value="1"/>
</dbReference>
<accession>A0ABX6NCK8</accession>
<dbReference type="PANTHER" id="PTHR18896">
    <property type="entry name" value="PHOSPHOLIPASE D"/>
    <property type="match status" value="1"/>
</dbReference>
<feature type="transmembrane region" description="Helical" evidence="5">
    <location>
        <begin position="531"/>
        <end position="562"/>
    </location>
</feature>
<dbReference type="Gene3D" id="3.30.870.10">
    <property type="entry name" value="Endonuclease Chain A"/>
    <property type="match status" value="2"/>
</dbReference>
<dbReference type="SMART" id="SM00155">
    <property type="entry name" value="PLDc"/>
    <property type="match status" value="2"/>
</dbReference>
<keyword evidence="2" id="KW-0378">Hydrolase</keyword>
<feature type="region of interest" description="Disordered" evidence="4">
    <location>
        <begin position="702"/>
        <end position="722"/>
    </location>
</feature>
<keyword evidence="1" id="KW-0677">Repeat</keyword>
<dbReference type="InterPro" id="IPR025202">
    <property type="entry name" value="PLD-like_dom"/>
</dbReference>
<feature type="transmembrane region" description="Helical" evidence="5">
    <location>
        <begin position="642"/>
        <end position="663"/>
    </location>
</feature>
<feature type="transmembrane region" description="Helical" evidence="5">
    <location>
        <begin position="568"/>
        <end position="589"/>
    </location>
</feature>
<dbReference type="Pfam" id="PF09335">
    <property type="entry name" value="VTT_dom"/>
    <property type="match status" value="1"/>
</dbReference>
<keyword evidence="3" id="KW-0443">Lipid metabolism</keyword>
<evidence type="ECO:0000256" key="4">
    <source>
        <dbReference type="SAM" id="MobiDB-lite"/>
    </source>
</evidence>
<proteinExistence type="predicted"/>
<dbReference type="CDD" id="cd09140">
    <property type="entry name" value="PLDc_vPLD1_2_like_bac_1"/>
    <property type="match status" value="1"/>
</dbReference>
<feature type="transmembrane region" description="Helical" evidence="5">
    <location>
        <begin position="488"/>
        <end position="510"/>
    </location>
</feature>
<gene>
    <name evidence="7" type="ORF">E8L03_04965</name>
</gene>
<dbReference type="InterPro" id="IPR015679">
    <property type="entry name" value="PLipase_D_fam"/>
</dbReference>